<name>A0AAE0Z852_9GAST</name>
<dbReference type="Proteomes" id="UP001283361">
    <property type="component" value="Unassembled WGS sequence"/>
</dbReference>
<organism evidence="1 2">
    <name type="scientific">Elysia crispata</name>
    <name type="common">lettuce slug</name>
    <dbReference type="NCBI Taxonomy" id="231223"/>
    <lineage>
        <taxon>Eukaryota</taxon>
        <taxon>Metazoa</taxon>
        <taxon>Spiralia</taxon>
        <taxon>Lophotrochozoa</taxon>
        <taxon>Mollusca</taxon>
        <taxon>Gastropoda</taxon>
        <taxon>Heterobranchia</taxon>
        <taxon>Euthyneura</taxon>
        <taxon>Panpulmonata</taxon>
        <taxon>Sacoglossa</taxon>
        <taxon>Placobranchoidea</taxon>
        <taxon>Plakobranchidae</taxon>
        <taxon>Elysia</taxon>
    </lineage>
</organism>
<dbReference type="PROSITE" id="PS51257">
    <property type="entry name" value="PROKAR_LIPOPROTEIN"/>
    <property type="match status" value="1"/>
</dbReference>
<protein>
    <submittedName>
        <fullName evidence="1">Uncharacterized protein</fullName>
    </submittedName>
</protein>
<dbReference type="AlphaFoldDB" id="A0AAE0Z852"/>
<dbReference type="EMBL" id="JAWDGP010004431">
    <property type="protein sequence ID" value="KAK3764553.1"/>
    <property type="molecule type" value="Genomic_DNA"/>
</dbReference>
<accession>A0AAE0Z852</accession>
<sequence>MSRVAAREAHQAGMQRISLSPCFSLVACSTVQAWVLRLEEHTAKAMKKKHGMRSYLRDRTRSNQFKLKASLPTGAQSSDSTFPPTREYISRSVRWMDEIPARVYIF</sequence>
<evidence type="ECO:0000313" key="1">
    <source>
        <dbReference type="EMBL" id="KAK3764553.1"/>
    </source>
</evidence>
<reference evidence="1" key="1">
    <citation type="journal article" date="2023" name="G3 (Bethesda)">
        <title>A reference genome for the long-term kleptoplast-retaining sea slug Elysia crispata morphotype clarki.</title>
        <authorList>
            <person name="Eastman K.E."/>
            <person name="Pendleton A.L."/>
            <person name="Shaikh M.A."/>
            <person name="Suttiyut T."/>
            <person name="Ogas R."/>
            <person name="Tomko P."/>
            <person name="Gavelis G."/>
            <person name="Widhalm J.R."/>
            <person name="Wisecaver J.H."/>
        </authorList>
    </citation>
    <scope>NUCLEOTIDE SEQUENCE</scope>
    <source>
        <strain evidence="1">ECLA1</strain>
    </source>
</reference>
<keyword evidence="2" id="KW-1185">Reference proteome</keyword>
<comment type="caution">
    <text evidence="1">The sequence shown here is derived from an EMBL/GenBank/DDBJ whole genome shotgun (WGS) entry which is preliminary data.</text>
</comment>
<gene>
    <name evidence="1" type="ORF">RRG08_040574</name>
</gene>
<evidence type="ECO:0000313" key="2">
    <source>
        <dbReference type="Proteomes" id="UP001283361"/>
    </source>
</evidence>
<proteinExistence type="predicted"/>